<dbReference type="InterPro" id="IPR002698">
    <property type="entry name" value="FTHF_cligase"/>
</dbReference>
<dbReference type="GO" id="GO:0030272">
    <property type="term" value="F:5-formyltetrahydrofolate cyclo-ligase activity"/>
    <property type="evidence" value="ECO:0007669"/>
    <property type="project" value="UniProtKB-EC"/>
</dbReference>
<proteinExistence type="inferred from homology"/>
<dbReference type="PANTHER" id="PTHR23407:SF1">
    <property type="entry name" value="5-FORMYLTETRAHYDROFOLATE CYCLO-LIGASE"/>
    <property type="match status" value="1"/>
</dbReference>
<dbReference type="SUPFAM" id="SSF100950">
    <property type="entry name" value="NagB/RpiA/CoA transferase-like"/>
    <property type="match status" value="1"/>
</dbReference>
<comment type="similarity">
    <text evidence="1 4">Belongs to the 5-formyltetrahydrofolate cyclo-ligase family.</text>
</comment>
<evidence type="ECO:0000256" key="4">
    <source>
        <dbReference type="RuleBase" id="RU361279"/>
    </source>
</evidence>
<accession>A0ABU3PWH2</accession>
<comment type="catalytic activity">
    <reaction evidence="4">
        <text>(6S)-5-formyl-5,6,7,8-tetrahydrofolate + ATP = (6R)-5,10-methenyltetrahydrofolate + ADP + phosphate</text>
        <dbReference type="Rhea" id="RHEA:10488"/>
        <dbReference type="ChEBI" id="CHEBI:30616"/>
        <dbReference type="ChEBI" id="CHEBI:43474"/>
        <dbReference type="ChEBI" id="CHEBI:57455"/>
        <dbReference type="ChEBI" id="CHEBI:57457"/>
        <dbReference type="ChEBI" id="CHEBI:456216"/>
        <dbReference type="EC" id="6.3.3.2"/>
    </reaction>
</comment>
<evidence type="ECO:0000313" key="7">
    <source>
        <dbReference type="Proteomes" id="UP001268542"/>
    </source>
</evidence>
<keyword evidence="7" id="KW-1185">Reference proteome</keyword>
<dbReference type="PANTHER" id="PTHR23407">
    <property type="entry name" value="ATPASE INHIBITOR/5-FORMYLTETRAHYDROFOLATE CYCLO-LIGASE"/>
    <property type="match status" value="1"/>
</dbReference>
<keyword evidence="2 4" id="KW-0547">Nucleotide-binding</keyword>
<dbReference type="PIRSF" id="PIRSF006806">
    <property type="entry name" value="FTHF_cligase"/>
    <property type="match status" value="1"/>
</dbReference>
<feature type="region of interest" description="Disordered" evidence="5">
    <location>
        <begin position="181"/>
        <end position="207"/>
    </location>
</feature>
<dbReference type="Gene3D" id="3.40.50.10420">
    <property type="entry name" value="NagB/RpiA/CoA transferase-like"/>
    <property type="match status" value="1"/>
</dbReference>
<keyword evidence="4" id="KW-0460">Magnesium</keyword>
<organism evidence="6 7">
    <name type="scientific">Nocardioides imazamoxiresistens</name>
    <dbReference type="NCBI Taxonomy" id="3231893"/>
    <lineage>
        <taxon>Bacteria</taxon>
        <taxon>Bacillati</taxon>
        <taxon>Actinomycetota</taxon>
        <taxon>Actinomycetes</taxon>
        <taxon>Propionibacteriales</taxon>
        <taxon>Nocardioidaceae</taxon>
        <taxon>Nocardioides</taxon>
    </lineage>
</organism>
<dbReference type="NCBIfam" id="TIGR02727">
    <property type="entry name" value="MTHFS_bact"/>
    <property type="match status" value="1"/>
</dbReference>
<keyword evidence="6" id="KW-0436">Ligase</keyword>
<comment type="caution">
    <text evidence="6">The sequence shown here is derived from an EMBL/GenBank/DDBJ whole genome shotgun (WGS) entry which is preliminary data.</text>
</comment>
<evidence type="ECO:0000256" key="3">
    <source>
        <dbReference type="ARBA" id="ARBA00022840"/>
    </source>
</evidence>
<evidence type="ECO:0000256" key="1">
    <source>
        <dbReference type="ARBA" id="ARBA00010638"/>
    </source>
</evidence>
<dbReference type="Proteomes" id="UP001268542">
    <property type="component" value="Unassembled WGS sequence"/>
</dbReference>
<evidence type="ECO:0000256" key="2">
    <source>
        <dbReference type="ARBA" id="ARBA00022741"/>
    </source>
</evidence>
<gene>
    <name evidence="6" type="ORF">RDV89_10925</name>
</gene>
<comment type="cofactor">
    <cofactor evidence="4">
        <name>Mg(2+)</name>
        <dbReference type="ChEBI" id="CHEBI:18420"/>
    </cofactor>
</comment>
<reference evidence="6 7" key="1">
    <citation type="submission" date="2023-08" db="EMBL/GenBank/DDBJ databases">
        <title>Nocardioides seae sp. nov., a bacterium isolated from a soil.</title>
        <authorList>
            <person name="Wang X."/>
        </authorList>
    </citation>
    <scope>NUCLEOTIDE SEQUENCE [LARGE SCALE GENOMIC DNA]</scope>
    <source>
        <strain evidence="6 7">YZH12</strain>
    </source>
</reference>
<dbReference type="InterPro" id="IPR024185">
    <property type="entry name" value="FTHF_cligase-like_sf"/>
</dbReference>
<keyword evidence="3 4" id="KW-0067">ATP-binding</keyword>
<evidence type="ECO:0000256" key="5">
    <source>
        <dbReference type="SAM" id="MobiDB-lite"/>
    </source>
</evidence>
<sequence length="207" mass="21512">MTPAQGPGDNDLRAAKRRLRREVLERRARRSPAEVERYADALAAAALAEPSIAGAGCVAAYVGVDHEPATLPLLDGLRDAGVRVLLPVLSPDWTLRWGGYAGRHALVVGLRGLREPALAPTEAGEPLAEADVVLLPGLAMGPDGMRLGRGGGAYDRALAALPAGGRDLLVVLHPEEVGLDVPAEPHDQAVDGALTTSGVRRGDGADR</sequence>
<name>A0ABU3PWH2_9ACTN</name>
<dbReference type="Pfam" id="PF01812">
    <property type="entry name" value="5-FTHF_cyc-lig"/>
    <property type="match status" value="1"/>
</dbReference>
<keyword evidence="4" id="KW-0479">Metal-binding</keyword>
<dbReference type="EMBL" id="JAVYII010000004">
    <property type="protein sequence ID" value="MDT9593582.1"/>
    <property type="molecule type" value="Genomic_DNA"/>
</dbReference>
<dbReference type="InterPro" id="IPR037171">
    <property type="entry name" value="NagB/RpiA_transferase-like"/>
</dbReference>
<dbReference type="RefSeq" id="WP_315733076.1">
    <property type="nucleotide sequence ID" value="NZ_JAVYII010000004.1"/>
</dbReference>
<protein>
    <recommendedName>
        <fullName evidence="4">5-formyltetrahydrofolate cyclo-ligase</fullName>
        <ecNumber evidence="4">6.3.3.2</ecNumber>
    </recommendedName>
</protein>
<dbReference type="EC" id="6.3.3.2" evidence="4"/>
<evidence type="ECO:0000313" key="6">
    <source>
        <dbReference type="EMBL" id="MDT9593582.1"/>
    </source>
</evidence>